<dbReference type="PANTHER" id="PTHR14136:SF17">
    <property type="entry name" value="BTB_POZ DOMAIN-CONTAINING PROTEIN KCTD9"/>
    <property type="match status" value="1"/>
</dbReference>
<evidence type="ECO:0008006" key="3">
    <source>
        <dbReference type="Google" id="ProtNLM"/>
    </source>
</evidence>
<sequence>MTRAALVDRWRTPAGRSAAAGVLARLRAGAPLDRDAQGRADLRGFVMPDTVPLDNVLAGVRLTDVDLSHAQLPGLVLERCVVTGCRFTGANLRDWRVDTTMVSRSDFTRAVLTGAALGTGDPDRMNGWSEVTFTRADLRGCHPHQAYFDRCDFSSARLDGVEFHQCRITGTVFAGPLRRVVFDGRDLAGSPAAGPMRGVDFTGARLDDVEFRNCFLEDVSFPPGEVLAVPRFGPVAARVLAALEGDGSAAAGDLRWLLRDITGNPWFEPGSTGVFVRAVLRDIGGDDLADLAFRIIAKCAAS</sequence>
<dbReference type="Gene3D" id="2.160.20.80">
    <property type="entry name" value="E3 ubiquitin-protein ligase SopA"/>
    <property type="match status" value="2"/>
</dbReference>
<dbReference type="InterPro" id="IPR001646">
    <property type="entry name" value="5peptide_repeat"/>
</dbReference>
<comment type="caution">
    <text evidence="1">The sequence shown here is derived from an EMBL/GenBank/DDBJ whole genome shotgun (WGS) entry which is preliminary data.</text>
</comment>
<organism evidence="1 2">
    <name type="scientific">Paractinoplanes deccanensis</name>
    <dbReference type="NCBI Taxonomy" id="113561"/>
    <lineage>
        <taxon>Bacteria</taxon>
        <taxon>Bacillati</taxon>
        <taxon>Actinomycetota</taxon>
        <taxon>Actinomycetes</taxon>
        <taxon>Micromonosporales</taxon>
        <taxon>Micromonosporaceae</taxon>
        <taxon>Paractinoplanes</taxon>
    </lineage>
</organism>
<dbReference type="Proteomes" id="UP000609879">
    <property type="component" value="Unassembled WGS sequence"/>
</dbReference>
<dbReference type="RefSeq" id="WP_203773251.1">
    <property type="nucleotide sequence ID" value="NZ_BAAABO010000028.1"/>
</dbReference>
<dbReference type="Pfam" id="PF00805">
    <property type="entry name" value="Pentapeptide"/>
    <property type="match status" value="2"/>
</dbReference>
<dbReference type="InterPro" id="IPR051082">
    <property type="entry name" value="Pentapeptide-BTB/POZ_domain"/>
</dbReference>
<evidence type="ECO:0000313" key="1">
    <source>
        <dbReference type="EMBL" id="GID78386.1"/>
    </source>
</evidence>
<reference evidence="1 2" key="1">
    <citation type="submission" date="2021-01" db="EMBL/GenBank/DDBJ databases">
        <title>Whole genome shotgun sequence of Actinoplanes deccanensis NBRC 13994.</title>
        <authorList>
            <person name="Komaki H."/>
            <person name="Tamura T."/>
        </authorList>
    </citation>
    <scope>NUCLEOTIDE SEQUENCE [LARGE SCALE GENOMIC DNA]</scope>
    <source>
        <strain evidence="1 2">NBRC 13994</strain>
    </source>
</reference>
<dbReference type="EMBL" id="BOMI01000145">
    <property type="protein sequence ID" value="GID78386.1"/>
    <property type="molecule type" value="Genomic_DNA"/>
</dbReference>
<accession>A0ABQ3YEG9</accession>
<dbReference type="PANTHER" id="PTHR14136">
    <property type="entry name" value="BTB_POZ DOMAIN-CONTAINING PROTEIN KCTD9"/>
    <property type="match status" value="1"/>
</dbReference>
<evidence type="ECO:0000313" key="2">
    <source>
        <dbReference type="Proteomes" id="UP000609879"/>
    </source>
</evidence>
<protein>
    <recommendedName>
        <fullName evidence="3">Pentapeptide repeat-containing protein</fullName>
    </recommendedName>
</protein>
<keyword evidence="2" id="KW-1185">Reference proteome</keyword>
<gene>
    <name evidence="1" type="ORF">Ade02nite_70270</name>
</gene>
<dbReference type="SUPFAM" id="SSF141571">
    <property type="entry name" value="Pentapeptide repeat-like"/>
    <property type="match status" value="1"/>
</dbReference>
<name>A0ABQ3YEG9_9ACTN</name>
<proteinExistence type="predicted"/>